<comment type="caution">
    <text evidence="2">The sequence shown here is derived from an EMBL/GenBank/DDBJ whole genome shotgun (WGS) entry which is preliminary data.</text>
</comment>
<sequence>MQTVARLALLLIALSACPPALGAQPRREARSTASARRQLNAFLTTVRGFNDDSIVSYFPTEGDWTLVHVIHRPSGDDVGVQRFRGSEAAAAMALCGPLWKAFRFSPEAVTIGSLRLWADDSTPWRATGPSRFAPAGRPEFMELGDSFVSSAFVEWRRERGRWVIAALGHETFGGLRVLGTEIEDVTRTRRVRLPASPAYAGTEGWFLNNELISFEGRRYLKYGLPRSSIEPDLLEGVGWHGAIRIYAETGFADMPGHLYIPVSPGMYQTYNQAGDGCS</sequence>
<gene>
    <name evidence="2" type="ORF">HNQ61_004142</name>
</gene>
<dbReference type="Proteomes" id="UP000582837">
    <property type="component" value="Unassembled WGS sequence"/>
</dbReference>
<dbReference type="RefSeq" id="WP_170038267.1">
    <property type="nucleotide sequence ID" value="NZ_JABDTL010000002.1"/>
</dbReference>
<dbReference type="EMBL" id="JACHIA010000015">
    <property type="protein sequence ID" value="MBB6072480.1"/>
    <property type="molecule type" value="Genomic_DNA"/>
</dbReference>
<accession>A0A841H3A3</accession>
<evidence type="ECO:0008006" key="4">
    <source>
        <dbReference type="Google" id="ProtNLM"/>
    </source>
</evidence>
<name>A0A841H3A3_9BACT</name>
<keyword evidence="3" id="KW-1185">Reference proteome</keyword>
<organism evidence="2 3">
    <name type="scientific">Longimicrobium terrae</name>
    <dbReference type="NCBI Taxonomy" id="1639882"/>
    <lineage>
        <taxon>Bacteria</taxon>
        <taxon>Pseudomonadati</taxon>
        <taxon>Gemmatimonadota</taxon>
        <taxon>Longimicrobiia</taxon>
        <taxon>Longimicrobiales</taxon>
        <taxon>Longimicrobiaceae</taxon>
        <taxon>Longimicrobium</taxon>
    </lineage>
</organism>
<feature type="signal peptide" evidence="1">
    <location>
        <begin position="1"/>
        <end position="22"/>
    </location>
</feature>
<evidence type="ECO:0000256" key="1">
    <source>
        <dbReference type="SAM" id="SignalP"/>
    </source>
</evidence>
<reference evidence="2 3" key="1">
    <citation type="submission" date="2020-08" db="EMBL/GenBank/DDBJ databases">
        <title>Genomic Encyclopedia of Type Strains, Phase IV (KMG-IV): sequencing the most valuable type-strain genomes for metagenomic binning, comparative biology and taxonomic classification.</title>
        <authorList>
            <person name="Goeker M."/>
        </authorList>
    </citation>
    <scope>NUCLEOTIDE SEQUENCE [LARGE SCALE GENOMIC DNA]</scope>
    <source>
        <strain evidence="2 3">DSM 29007</strain>
    </source>
</reference>
<dbReference type="PROSITE" id="PS51257">
    <property type="entry name" value="PROKAR_LIPOPROTEIN"/>
    <property type="match status" value="1"/>
</dbReference>
<keyword evidence="1" id="KW-0732">Signal</keyword>
<evidence type="ECO:0000313" key="2">
    <source>
        <dbReference type="EMBL" id="MBB6072480.1"/>
    </source>
</evidence>
<protein>
    <recommendedName>
        <fullName evidence="4">SnoaL-like domain-containing protein</fullName>
    </recommendedName>
</protein>
<dbReference type="AlphaFoldDB" id="A0A841H3A3"/>
<feature type="chain" id="PRO_5032282302" description="SnoaL-like domain-containing protein" evidence="1">
    <location>
        <begin position="23"/>
        <end position="278"/>
    </location>
</feature>
<evidence type="ECO:0000313" key="3">
    <source>
        <dbReference type="Proteomes" id="UP000582837"/>
    </source>
</evidence>
<proteinExistence type="predicted"/>